<dbReference type="Gene3D" id="2.140.10.10">
    <property type="entry name" value="Quinoprotein alcohol dehydrogenase-like superfamily"/>
    <property type="match status" value="2"/>
</dbReference>
<accession>A0AAP0HPL7</accession>
<dbReference type="Pfam" id="PF13360">
    <property type="entry name" value="PQQ_2"/>
    <property type="match status" value="2"/>
</dbReference>
<comment type="similarity">
    <text evidence="2">Belongs to the bacterial PQQ dehydrogenase family.</text>
</comment>
<dbReference type="InterPro" id="IPR011047">
    <property type="entry name" value="Quinoprotein_ADH-like_sf"/>
</dbReference>
<gene>
    <name evidence="5" type="ORF">Sjap_023852</name>
</gene>
<dbReference type="AlphaFoldDB" id="A0AAP0HPL7"/>
<protein>
    <recommendedName>
        <fullName evidence="4">Pyrrolo-quinoline quinone repeat domain-containing protein</fullName>
    </recommendedName>
</protein>
<evidence type="ECO:0000313" key="5">
    <source>
        <dbReference type="EMBL" id="KAK9090675.1"/>
    </source>
</evidence>
<comment type="caution">
    <text evidence="5">The sequence shown here is derived from an EMBL/GenBank/DDBJ whole genome shotgun (WGS) entry which is preliminary data.</text>
</comment>
<sequence>MAPAENITNKVFIPAFFAVFLITVTANAGPNWINHGGDLRNRRYAEGEVKISPKTVSKLQLKWKFFAGKDITATPAIFDGVLYFPSWNGNVYAVRAKDGSLVWEKNLSELTGLNATGLIANTNSTVARATPTIAGDLLIVGIYGPAVVIAMERANGKLVWLTKVDDHPLALITMSGTAYNGLLFLVPPHILHLMELSLHSPVIPTAGLNIASNYSFDSLHILLGFYVGTSSFEEGASVQDCCVFRGSLAKLDIRTGAIIWKTHVLPDNGGKPGGYAGAAIWGSSPSIDKPRNLVFAATGNLYSAPQRVLDCQRRANNQTTRPDECIEDVNHGNSILAFDLDSGKIRWFRQLGGYDVYFEDCSNVSKPGCPPGPNPDADFGEAPMMLSVRGKSGVRDVVVAVQKSGIAWALDRGDGKIVWYTKAGPGGIAGGGTWGAATDGKRVYTNIANSNGISFKLTPSNINTTAGAWVAMDAATGKIIWSIANPRYFPSNAPVTVANGVLFAGSPDPLGAFFAMDASTGRILWSYNTNATIYGGASISHGCVYLGNGYKVNLGASFPIVTAGTSLFAFCAP</sequence>
<organism evidence="5 6">
    <name type="scientific">Stephania japonica</name>
    <dbReference type="NCBI Taxonomy" id="461633"/>
    <lineage>
        <taxon>Eukaryota</taxon>
        <taxon>Viridiplantae</taxon>
        <taxon>Streptophyta</taxon>
        <taxon>Embryophyta</taxon>
        <taxon>Tracheophyta</taxon>
        <taxon>Spermatophyta</taxon>
        <taxon>Magnoliopsida</taxon>
        <taxon>Ranunculales</taxon>
        <taxon>Menispermaceae</taxon>
        <taxon>Menispermoideae</taxon>
        <taxon>Cissampelideae</taxon>
        <taxon>Stephania</taxon>
    </lineage>
</organism>
<evidence type="ECO:0000313" key="6">
    <source>
        <dbReference type="Proteomes" id="UP001417504"/>
    </source>
</evidence>
<dbReference type="InterPro" id="IPR018391">
    <property type="entry name" value="PQQ_b-propeller_rpt"/>
</dbReference>
<proteinExistence type="inferred from homology"/>
<evidence type="ECO:0000256" key="2">
    <source>
        <dbReference type="ARBA" id="ARBA00008156"/>
    </source>
</evidence>
<evidence type="ECO:0000256" key="3">
    <source>
        <dbReference type="ARBA" id="ARBA00023002"/>
    </source>
</evidence>
<reference evidence="5 6" key="1">
    <citation type="submission" date="2024-01" db="EMBL/GenBank/DDBJ databases">
        <title>Genome assemblies of Stephania.</title>
        <authorList>
            <person name="Yang L."/>
        </authorList>
    </citation>
    <scope>NUCLEOTIDE SEQUENCE [LARGE SCALE GENOMIC DNA]</scope>
    <source>
        <strain evidence="5">QJT</strain>
        <tissue evidence="5">Leaf</tissue>
    </source>
</reference>
<dbReference type="PANTHER" id="PTHR32303:SF10">
    <property type="entry name" value="OUTER MEMBRANE PROTEIN ASSEMBLY FACTOR BAMB"/>
    <property type="match status" value="1"/>
</dbReference>
<comment type="cofactor">
    <cofactor evidence="1">
        <name>pyrroloquinoline quinone</name>
        <dbReference type="ChEBI" id="CHEBI:58442"/>
    </cofactor>
</comment>
<dbReference type="PANTHER" id="PTHR32303">
    <property type="entry name" value="QUINOPROTEIN ALCOHOL DEHYDROGENASE (CYTOCHROME C)"/>
    <property type="match status" value="1"/>
</dbReference>
<feature type="domain" description="Pyrrolo-quinoline quinone repeat" evidence="4">
    <location>
        <begin position="406"/>
        <end position="532"/>
    </location>
</feature>
<evidence type="ECO:0000256" key="1">
    <source>
        <dbReference type="ARBA" id="ARBA00001931"/>
    </source>
</evidence>
<keyword evidence="6" id="KW-1185">Reference proteome</keyword>
<dbReference type="SUPFAM" id="SSF50998">
    <property type="entry name" value="Quinoprotein alcohol dehydrogenase-like"/>
    <property type="match status" value="1"/>
</dbReference>
<feature type="domain" description="Pyrrolo-quinoline quinone repeat" evidence="4">
    <location>
        <begin position="72"/>
        <end position="165"/>
    </location>
</feature>
<keyword evidence="3" id="KW-0560">Oxidoreductase</keyword>
<dbReference type="EMBL" id="JBBNAE010000010">
    <property type="protein sequence ID" value="KAK9090675.1"/>
    <property type="molecule type" value="Genomic_DNA"/>
</dbReference>
<dbReference type="InterPro" id="IPR002372">
    <property type="entry name" value="PQQ_rpt_dom"/>
</dbReference>
<dbReference type="Proteomes" id="UP001417504">
    <property type="component" value="Unassembled WGS sequence"/>
</dbReference>
<dbReference type="GO" id="GO:0016491">
    <property type="term" value="F:oxidoreductase activity"/>
    <property type="evidence" value="ECO:0007669"/>
    <property type="project" value="UniProtKB-KW"/>
</dbReference>
<name>A0AAP0HPL7_9MAGN</name>
<dbReference type="SMART" id="SM00564">
    <property type="entry name" value="PQQ"/>
    <property type="match status" value="6"/>
</dbReference>
<evidence type="ECO:0000259" key="4">
    <source>
        <dbReference type="Pfam" id="PF13360"/>
    </source>
</evidence>